<name>A0AAX2IIU7_9FLAO</name>
<reference evidence="2 4" key="2">
    <citation type="submission" date="2018-06" db="EMBL/GenBank/DDBJ databases">
        <authorList>
            <consortium name="Pathogen Informatics"/>
            <person name="Doyle S."/>
        </authorList>
    </citation>
    <scope>NUCLEOTIDE SEQUENCE [LARGE SCALE GENOMIC DNA]</scope>
    <source>
        <strain evidence="2 4">NCTC11212</strain>
    </source>
</reference>
<proteinExistence type="predicted"/>
<dbReference type="Proteomes" id="UP000251937">
    <property type="component" value="Unassembled WGS sequence"/>
</dbReference>
<sequence length="333" mass="39523">MKLLQFFTVCLILFSCKKENIYYYSDNKPIKDSTVIRFVDEELEKLKIDTKEKNLKIYTTLDSTSYKSNLDSIRNRIFEISLEYSLKPEDKKAFDEWFREKIIVVDNHTGKVVNFYSSFRNKKYDRNDVSLGGLRKIIRIGNTLYINSNSEISENYLANYPSQITSGKDLEIKQEEVQFLSKFNIINLNTKGYIYNYIPYLDAIKIFQTYNDGLMKKPSVIEKVLINEKMVYLKKDNPRKIFDTKSLQKIRHLFSYQKEYSFGAFKNQLTNTQNLIFFGTNSDYNIIINDGKYTYLIYIFGTVITNLDKKEYKIISPQIFKKIEIKYYNAIRK</sequence>
<dbReference type="Proteomes" id="UP000190669">
    <property type="component" value="Unassembled WGS sequence"/>
</dbReference>
<evidence type="ECO:0000313" key="3">
    <source>
        <dbReference type="Proteomes" id="UP000190669"/>
    </source>
</evidence>
<protein>
    <recommendedName>
        <fullName evidence="5">DUF4837 family protein</fullName>
    </recommendedName>
</protein>
<evidence type="ECO:0000313" key="2">
    <source>
        <dbReference type="EMBL" id="SQA88350.1"/>
    </source>
</evidence>
<dbReference type="EMBL" id="FUZE01000009">
    <property type="protein sequence ID" value="SKB80697.1"/>
    <property type="molecule type" value="Genomic_DNA"/>
</dbReference>
<dbReference type="InterPro" id="IPR012338">
    <property type="entry name" value="Beta-lactam/transpept-like"/>
</dbReference>
<dbReference type="AlphaFoldDB" id="A0AAX2IIU7"/>
<dbReference type="PROSITE" id="PS51257">
    <property type="entry name" value="PROKAR_LIPOPROTEIN"/>
    <property type="match status" value="1"/>
</dbReference>
<organism evidence="2 4">
    <name type="scientific">Chryseobacterium balustinum</name>
    <dbReference type="NCBI Taxonomy" id="246"/>
    <lineage>
        <taxon>Bacteria</taxon>
        <taxon>Pseudomonadati</taxon>
        <taxon>Bacteroidota</taxon>
        <taxon>Flavobacteriia</taxon>
        <taxon>Flavobacteriales</taxon>
        <taxon>Weeksellaceae</taxon>
        <taxon>Chryseobacterium group</taxon>
        <taxon>Chryseobacterium</taxon>
    </lineage>
</organism>
<keyword evidence="3" id="KW-1185">Reference proteome</keyword>
<dbReference type="RefSeq" id="WP_079465514.1">
    <property type="nucleotide sequence ID" value="NZ_CP033934.1"/>
</dbReference>
<evidence type="ECO:0000313" key="4">
    <source>
        <dbReference type="Proteomes" id="UP000251937"/>
    </source>
</evidence>
<dbReference type="KEGG" id="cbp:EB354_21315"/>
<dbReference type="Gene3D" id="3.40.710.10">
    <property type="entry name" value="DD-peptidase/beta-lactamase superfamily"/>
    <property type="match status" value="1"/>
</dbReference>
<gene>
    <name evidence="2" type="ORF">NCTC11212_01233</name>
    <name evidence="1" type="ORF">SAMN05421800_10971</name>
</gene>
<reference evidence="1 3" key="1">
    <citation type="submission" date="2017-02" db="EMBL/GenBank/DDBJ databases">
        <authorList>
            <person name="Varghese N."/>
            <person name="Submissions S."/>
        </authorList>
    </citation>
    <scope>NUCLEOTIDE SEQUENCE [LARGE SCALE GENOMIC DNA]</scope>
    <source>
        <strain evidence="1 3">DSM 16775</strain>
    </source>
</reference>
<evidence type="ECO:0000313" key="1">
    <source>
        <dbReference type="EMBL" id="SKB80697.1"/>
    </source>
</evidence>
<dbReference type="EMBL" id="UAVR01000006">
    <property type="protein sequence ID" value="SQA88350.1"/>
    <property type="molecule type" value="Genomic_DNA"/>
</dbReference>
<comment type="caution">
    <text evidence="2">The sequence shown here is derived from an EMBL/GenBank/DDBJ whole genome shotgun (WGS) entry which is preliminary data.</text>
</comment>
<evidence type="ECO:0008006" key="5">
    <source>
        <dbReference type="Google" id="ProtNLM"/>
    </source>
</evidence>
<accession>A0AAX2IIU7</accession>